<keyword evidence="2" id="KW-0413">Isomerase</keyword>
<evidence type="ECO:0000313" key="4">
    <source>
        <dbReference type="Proteomes" id="UP000761534"/>
    </source>
</evidence>
<dbReference type="Proteomes" id="UP000761534">
    <property type="component" value="Unassembled WGS sequence"/>
</dbReference>
<accession>A0A642V7N0</accession>
<dbReference type="PANTHER" id="PTHR43709">
    <property type="entry name" value="ACONITATE ISOMERASE-RELATED"/>
    <property type="match status" value="1"/>
</dbReference>
<protein>
    <recommendedName>
        <fullName evidence="5">PrpF protein</fullName>
    </recommendedName>
</protein>
<evidence type="ECO:0008006" key="5">
    <source>
        <dbReference type="Google" id="ProtNLM"/>
    </source>
</evidence>
<dbReference type="OrthoDB" id="10267539at2759"/>
<evidence type="ECO:0000313" key="3">
    <source>
        <dbReference type="EMBL" id="KAA8911188.1"/>
    </source>
</evidence>
<comment type="caution">
    <text evidence="3">The sequence shown here is derived from an EMBL/GenBank/DDBJ whole genome shotgun (WGS) entry which is preliminary data.</text>
</comment>
<dbReference type="EMBL" id="SWFS01000291">
    <property type="protein sequence ID" value="KAA8911188.1"/>
    <property type="molecule type" value="Genomic_DNA"/>
</dbReference>
<keyword evidence="4" id="KW-1185">Reference proteome</keyword>
<comment type="similarity">
    <text evidence="1">Belongs to the PrpF family.</text>
</comment>
<evidence type="ECO:0000256" key="1">
    <source>
        <dbReference type="ARBA" id="ARBA00007673"/>
    </source>
</evidence>
<dbReference type="AlphaFoldDB" id="A0A642V7N0"/>
<dbReference type="Pfam" id="PF04303">
    <property type="entry name" value="PrpF"/>
    <property type="match status" value="1"/>
</dbReference>
<dbReference type="SUPFAM" id="SSF54506">
    <property type="entry name" value="Diaminopimelate epimerase-like"/>
    <property type="match status" value="2"/>
</dbReference>
<evidence type="ECO:0000256" key="2">
    <source>
        <dbReference type="ARBA" id="ARBA00023235"/>
    </source>
</evidence>
<proteinExistence type="inferred from homology"/>
<dbReference type="Gene3D" id="3.10.310.10">
    <property type="entry name" value="Diaminopimelate Epimerase, Chain A, domain 1"/>
    <property type="match status" value="2"/>
</dbReference>
<name>A0A642V7N0_9ASCO</name>
<dbReference type="InterPro" id="IPR007400">
    <property type="entry name" value="PrpF-like"/>
</dbReference>
<gene>
    <name evidence="3" type="ORF">TRICI_003910</name>
</gene>
<dbReference type="GO" id="GO:0016853">
    <property type="term" value="F:isomerase activity"/>
    <property type="evidence" value="ECO:0007669"/>
    <property type="project" value="UniProtKB-KW"/>
</dbReference>
<dbReference type="VEuPathDB" id="FungiDB:TRICI_003910"/>
<sequence length="394" mass="41391">MYRGMRSIYRFGGVRRLASKAGTQNFIPAAYYRGGTSRAVFFNRDDLPVDRSKWDPILRGVIGSPDRYGRQLDGLGGGISSLSKVCIVGESTHPQADVDYTFVSLGIKNSDVDYSSNCGNMVSAVGPYAVDSRLLNVADSDCALVRIHNTNTGKLIHATFPVVGGEAAANGDFSIDGVSGTASRIQLDFIDPAGSVTGRLLPTGSVTDEFDGVTVTCIDAANPCVFVKANSLGVDGNLTPEEITAHPDLLGRLDSIRRQAAVKMGMAETRDSVAGSVPKICLVATPKSDDPRSIEQGQTSSDVDLVVRALSVGQPHKAVPITVALALAAARRVTGSTVDSVASGSPVDPTGLTIGHASGNLKVGANFGSKGDLKSATVFRTARRLFEGRIFWKA</sequence>
<organism evidence="3 4">
    <name type="scientific">Trichomonascus ciferrii</name>
    <dbReference type="NCBI Taxonomy" id="44093"/>
    <lineage>
        <taxon>Eukaryota</taxon>
        <taxon>Fungi</taxon>
        <taxon>Dikarya</taxon>
        <taxon>Ascomycota</taxon>
        <taxon>Saccharomycotina</taxon>
        <taxon>Dipodascomycetes</taxon>
        <taxon>Dipodascales</taxon>
        <taxon>Trichomonascaceae</taxon>
        <taxon>Trichomonascus</taxon>
        <taxon>Trichomonascus ciferrii complex</taxon>
    </lineage>
</organism>
<reference evidence="3" key="1">
    <citation type="journal article" date="2019" name="G3 (Bethesda)">
        <title>Genome Assemblies of Two Rare Opportunistic Yeast Pathogens: Diutina rugosa (syn. Candida rugosa) and Trichomonascus ciferrii (syn. Candida ciferrii).</title>
        <authorList>
            <person name="Mixao V."/>
            <person name="Saus E."/>
            <person name="Hansen A.P."/>
            <person name="Lass-Florl C."/>
            <person name="Gabaldon T."/>
        </authorList>
    </citation>
    <scope>NUCLEOTIDE SEQUENCE</scope>
    <source>
        <strain evidence="3">CBS 4856</strain>
    </source>
</reference>
<dbReference type="PANTHER" id="PTHR43709:SF2">
    <property type="entry name" value="DUF453 DOMAIN PROTEIN (AFU_ORTHOLOGUE AFUA_6G00360)"/>
    <property type="match status" value="1"/>
</dbReference>